<keyword evidence="1" id="KW-0175">Coiled coil</keyword>
<evidence type="ECO:0000313" key="4">
    <source>
        <dbReference type="WBParaSite" id="jg5816"/>
    </source>
</evidence>
<evidence type="ECO:0000313" key="3">
    <source>
        <dbReference type="Proteomes" id="UP000887574"/>
    </source>
</evidence>
<reference evidence="4" key="1">
    <citation type="submission" date="2022-11" db="UniProtKB">
        <authorList>
            <consortium name="WormBaseParasite"/>
        </authorList>
    </citation>
    <scope>IDENTIFICATION</scope>
</reference>
<proteinExistence type="predicted"/>
<feature type="coiled-coil region" evidence="1">
    <location>
        <begin position="4"/>
        <end position="66"/>
    </location>
</feature>
<organism evidence="3 4">
    <name type="scientific">Ditylenchus dipsaci</name>
    <dbReference type="NCBI Taxonomy" id="166011"/>
    <lineage>
        <taxon>Eukaryota</taxon>
        <taxon>Metazoa</taxon>
        <taxon>Ecdysozoa</taxon>
        <taxon>Nematoda</taxon>
        <taxon>Chromadorea</taxon>
        <taxon>Rhabditida</taxon>
        <taxon>Tylenchina</taxon>
        <taxon>Tylenchomorpha</taxon>
        <taxon>Sphaerularioidea</taxon>
        <taxon>Anguinidae</taxon>
        <taxon>Anguininae</taxon>
        <taxon>Ditylenchus</taxon>
    </lineage>
</organism>
<accession>A0A915EH26</accession>
<dbReference type="Proteomes" id="UP000887574">
    <property type="component" value="Unplaced"/>
</dbReference>
<feature type="compositionally biased region" description="Polar residues" evidence="2">
    <location>
        <begin position="100"/>
        <end position="121"/>
    </location>
</feature>
<protein>
    <submittedName>
        <fullName evidence="4">Uncharacterized protein</fullName>
    </submittedName>
</protein>
<dbReference type="WBParaSite" id="jg5816">
    <property type="protein sequence ID" value="jg5816"/>
    <property type="gene ID" value="jg5816"/>
</dbReference>
<keyword evidence="3" id="KW-1185">Reference proteome</keyword>
<evidence type="ECO:0000256" key="1">
    <source>
        <dbReference type="SAM" id="Coils"/>
    </source>
</evidence>
<evidence type="ECO:0000256" key="2">
    <source>
        <dbReference type="SAM" id="MobiDB-lite"/>
    </source>
</evidence>
<feature type="region of interest" description="Disordered" evidence="2">
    <location>
        <begin position="91"/>
        <end position="122"/>
    </location>
</feature>
<dbReference type="AlphaFoldDB" id="A0A915EH26"/>
<sequence>MVALKNANEENKATKSELEGVTNDLKLAVKEVVSLKAQLEDSQIKLEEERNQATAITMQMFEMEQKLNVEKICVGMQTDVVVAPVVVEQSAPPLDPVLSRPSSISLTPQTTQNNHTSSNRSDLMVFQKRLKSRMHCQQRR</sequence>
<name>A0A915EH26_9BILA</name>